<sequence length="317" mass="33259">MSATAPLPDYPAAGAASWCELNEFAVLDFYGEDAPSFLQGQLSSDVREVSEQHAQYSSYSTAKGRMLASFLIWRRDEHYRLLVSADLAEAMKKRLGMFILRAKVKHAIDADTVLLGVQGEAGALATALGVALPQEVGAVAQAAGGSVLALAGGRCLLALSADAAPAVRAALAEAGLTQTTSAAWRAADIAHGLPWISVATQEMFVPQMANMELIGAVNFKKGCYPGQEIVARSQYLGKVKRRMFRVRIADPAAAPGAELFSPASGEQVIGNLVNVAPVDGGVEALAVFQLPALEAGVHLGSLSGPRLEVLTLPYSVE</sequence>
<dbReference type="NCBIfam" id="TIGR03317">
    <property type="entry name" value="ygfZ_signature"/>
    <property type="match status" value="1"/>
</dbReference>
<dbReference type="Proteomes" id="UP000247555">
    <property type="component" value="Unassembled WGS sequence"/>
</dbReference>
<accession>A0A318KNL0</accession>
<gene>
    <name evidence="1" type="ORF">DFR34_107122</name>
</gene>
<dbReference type="EMBL" id="QJKI01000007">
    <property type="protein sequence ID" value="PXX79361.1"/>
    <property type="molecule type" value="Genomic_DNA"/>
</dbReference>
<dbReference type="InterPro" id="IPR045179">
    <property type="entry name" value="YgfZ/GcvT"/>
</dbReference>
<dbReference type="PANTHER" id="PTHR22602:SF0">
    <property type="entry name" value="TRANSFERASE CAF17, MITOCHONDRIAL-RELATED"/>
    <property type="match status" value="1"/>
</dbReference>
<proteinExistence type="predicted"/>
<evidence type="ECO:0000313" key="2">
    <source>
        <dbReference type="Proteomes" id="UP000247555"/>
    </source>
</evidence>
<protein>
    <submittedName>
        <fullName evidence="1">Uncharacterized protein</fullName>
    </submittedName>
</protein>
<dbReference type="Gene3D" id="2.40.30.160">
    <property type="match status" value="1"/>
</dbReference>
<dbReference type="GO" id="GO:0016226">
    <property type="term" value="P:iron-sulfur cluster assembly"/>
    <property type="evidence" value="ECO:0007669"/>
    <property type="project" value="TreeGrafter"/>
</dbReference>
<dbReference type="AlphaFoldDB" id="A0A318KNL0"/>
<evidence type="ECO:0000313" key="1">
    <source>
        <dbReference type="EMBL" id="PXX79361.1"/>
    </source>
</evidence>
<dbReference type="PANTHER" id="PTHR22602">
    <property type="entry name" value="TRANSFERASE CAF17, MITOCHONDRIAL-RELATED"/>
    <property type="match status" value="1"/>
</dbReference>
<dbReference type="RefSeq" id="WP_110390559.1">
    <property type="nucleotide sequence ID" value="NZ_QJKI01000007.1"/>
</dbReference>
<dbReference type="InterPro" id="IPR017703">
    <property type="entry name" value="YgfZ/GCV_T_CS"/>
</dbReference>
<dbReference type="PIRSF" id="PIRSF006487">
    <property type="entry name" value="GcvT"/>
    <property type="match status" value="1"/>
</dbReference>
<keyword evidence="2" id="KW-1185">Reference proteome</keyword>
<dbReference type="Gene3D" id="3.30.70.1400">
    <property type="entry name" value="Aminomethyltransferase beta-barrel domains"/>
    <property type="match status" value="1"/>
</dbReference>
<comment type="caution">
    <text evidence="1">The sequence shown here is derived from an EMBL/GenBank/DDBJ whole genome shotgun (WGS) entry which is preliminary data.</text>
</comment>
<dbReference type="SUPFAM" id="SSF103025">
    <property type="entry name" value="Folate-binding domain"/>
    <property type="match status" value="1"/>
</dbReference>
<name>A0A318KNL0_9NEIS</name>
<reference evidence="1 2" key="1">
    <citation type="submission" date="2018-05" db="EMBL/GenBank/DDBJ databases">
        <title>Genomic Encyclopedia of Type Strains, Phase IV (KMG-IV): sequencing the most valuable type-strain genomes for metagenomic binning, comparative biology and taxonomic classification.</title>
        <authorList>
            <person name="Goeker M."/>
        </authorList>
    </citation>
    <scope>NUCLEOTIDE SEQUENCE [LARGE SCALE GENOMIC DNA]</scope>
    <source>
        <strain evidence="1 2">DSM 29661</strain>
    </source>
</reference>
<dbReference type="OrthoDB" id="9796287at2"/>
<organism evidence="1 2">
    <name type="scientific">Rivihabitans pingtungensis</name>
    <dbReference type="NCBI Taxonomy" id="1054498"/>
    <lineage>
        <taxon>Bacteria</taxon>
        <taxon>Pseudomonadati</taxon>
        <taxon>Pseudomonadota</taxon>
        <taxon>Betaproteobacteria</taxon>
        <taxon>Neisseriales</taxon>
        <taxon>Aquaspirillaceae</taxon>
        <taxon>Rivihabitans</taxon>
    </lineage>
</organism>
<dbReference type="Gene3D" id="3.30.70.1630">
    <property type="match status" value="1"/>
</dbReference>